<reference evidence="2 3" key="1">
    <citation type="submission" date="2018-06" db="EMBL/GenBank/DDBJ databases">
        <title>Freshwater and sediment microbial communities from various areas in North America, analyzing microbe dynamics in response to fracking.</title>
        <authorList>
            <person name="Lamendella R."/>
        </authorList>
    </citation>
    <scope>NUCLEOTIDE SEQUENCE [LARGE SCALE GENOMIC DNA]</scope>
    <source>
        <strain evidence="2 3">14_TX</strain>
    </source>
</reference>
<comment type="caution">
    <text evidence="2">The sequence shown here is derived from an EMBL/GenBank/DDBJ whole genome shotgun (WGS) entry which is preliminary data.</text>
</comment>
<proteinExistence type="predicted"/>
<dbReference type="Proteomes" id="UP000252731">
    <property type="component" value="Unassembled WGS sequence"/>
</dbReference>
<dbReference type="AlphaFoldDB" id="A0A366JNA6"/>
<dbReference type="EMBL" id="QNSF01000011">
    <property type="protein sequence ID" value="RBP89384.1"/>
    <property type="molecule type" value="Genomic_DNA"/>
</dbReference>
<accession>A0A366JNA6</accession>
<protein>
    <submittedName>
        <fullName evidence="2">Uncharacterized protein</fullName>
    </submittedName>
</protein>
<keyword evidence="3" id="KW-1185">Reference proteome</keyword>
<name>A0A366JNA6_CYTFI</name>
<evidence type="ECO:0000313" key="2">
    <source>
        <dbReference type="EMBL" id="RBP89384.1"/>
    </source>
</evidence>
<feature type="compositionally biased region" description="Basic and acidic residues" evidence="1">
    <location>
        <begin position="7"/>
        <end position="38"/>
    </location>
</feature>
<sequence length="47" mass="5462">MTIGNEVKPENEPIRKPDEVLSRRDLEELMGTRRDTNKRVGGAIRRK</sequence>
<evidence type="ECO:0000256" key="1">
    <source>
        <dbReference type="SAM" id="MobiDB-lite"/>
    </source>
</evidence>
<organism evidence="2 3">
    <name type="scientific">Cytobacillus firmus</name>
    <name type="common">Bacillus firmus</name>
    <dbReference type="NCBI Taxonomy" id="1399"/>
    <lineage>
        <taxon>Bacteria</taxon>
        <taxon>Bacillati</taxon>
        <taxon>Bacillota</taxon>
        <taxon>Bacilli</taxon>
        <taxon>Bacillales</taxon>
        <taxon>Bacillaceae</taxon>
        <taxon>Cytobacillus</taxon>
    </lineage>
</organism>
<feature type="region of interest" description="Disordered" evidence="1">
    <location>
        <begin position="1"/>
        <end position="47"/>
    </location>
</feature>
<evidence type="ECO:0000313" key="3">
    <source>
        <dbReference type="Proteomes" id="UP000252731"/>
    </source>
</evidence>
<gene>
    <name evidence="2" type="ORF">DFO70_11131</name>
</gene>